<dbReference type="GO" id="GO:0005770">
    <property type="term" value="C:late endosome"/>
    <property type="evidence" value="ECO:0007669"/>
    <property type="project" value="TreeGrafter"/>
</dbReference>
<protein>
    <recommendedName>
        <fullName evidence="4">PXA domain-containing protein</fullName>
    </recommendedName>
</protein>
<evidence type="ECO:0000313" key="5">
    <source>
        <dbReference type="EMBL" id="OSS50665.1"/>
    </source>
</evidence>
<gene>
    <name evidence="5" type="ORF">B5807_04219</name>
</gene>
<feature type="domain" description="PXA" evidence="4">
    <location>
        <begin position="98"/>
        <end position="287"/>
    </location>
</feature>
<proteinExistence type="predicted"/>
<keyword evidence="6" id="KW-1185">Reference proteome</keyword>
<dbReference type="PANTHER" id="PTHR22999:SF23">
    <property type="entry name" value="SORTING NEXIN-16"/>
    <property type="match status" value="1"/>
</dbReference>
<dbReference type="Pfam" id="PF02194">
    <property type="entry name" value="PXA"/>
    <property type="match status" value="1"/>
</dbReference>
<feature type="region of interest" description="Disordered" evidence="3">
    <location>
        <begin position="1"/>
        <end position="56"/>
    </location>
</feature>
<evidence type="ECO:0000313" key="6">
    <source>
        <dbReference type="Proteomes" id="UP000193240"/>
    </source>
</evidence>
<dbReference type="InterPro" id="IPR051837">
    <property type="entry name" value="SortingNexin/PXDomain-PKLike"/>
</dbReference>
<dbReference type="Proteomes" id="UP000193240">
    <property type="component" value="Unassembled WGS sequence"/>
</dbReference>
<dbReference type="PROSITE" id="PS51207">
    <property type="entry name" value="PXA"/>
    <property type="match status" value="1"/>
</dbReference>
<name>A0A1Y2M3G6_EPING</name>
<dbReference type="GO" id="GO:0035091">
    <property type="term" value="F:phosphatidylinositol binding"/>
    <property type="evidence" value="ECO:0007669"/>
    <property type="project" value="TreeGrafter"/>
</dbReference>
<reference evidence="5 6" key="1">
    <citation type="journal article" date="2017" name="Genome Announc.">
        <title>Genome sequence of the saprophytic ascomycete Epicoccum nigrum ICMP 19927 strain isolated from New Zealand.</title>
        <authorList>
            <person name="Fokin M."/>
            <person name="Fleetwood D."/>
            <person name="Weir B.S."/>
            <person name="Villas-Boas S.G."/>
        </authorList>
    </citation>
    <scope>NUCLEOTIDE SEQUENCE [LARGE SCALE GENOMIC DNA]</scope>
    <source>
        <strain evidence="5 6">ICMP 19927</strain>
    </source>
</reference>
<evidence type="ECO:0000256" key="3">
    <source>
        <dbReference type="SAM" id="MobiDB-lite"/>
    </source>
</evidence>
<keyword evidence="2" id="KW-0963">Cytoplasm</keyword>
<evidence type="ECO:0000256" key="2">
    <source>
        <dbReference type="ARBA" id="ARBA00022490"/>
    </source>
</evidence>
<feature type="compositionally biased region" description="Basic and acidic residues" evidence="3">
    <location>
        <begin position="43"/>
        <end position="56"/>
    </location>
</feature>
<dbReference type="AlphaFoldDB" id="A0A1Y2M3G6"/>
<dbReference type="PANTHER" id="PTHR22999">
    <property type="entry name" value="PX SERINE/THREONINE KINASE PXK"/>
    <property type="match status" value="1"/>
</dbReference>
<dbReference type="InParanoid" id="A0A1Y2M3G6"/>
<evidence type="ECO:0000256" key="1">
    <source>
        <dbReference type="ARBA" id="ARBA00004496"/>
    </source>
</evidence>
<dbReference type="GO" id="GO:0045022">
    <property type="term" value="P:early endosome to late endosome transport"/>
    <property type="evidence" value="ECO:0007669"/>
    <property type="project" value="TreeGrafter"/>
</dbReference>
<evidence type="ECO:0000259" key="4">
    <source>
        <dbReference type="PROSITE" id="PS51207"/>
    </source>
</evidence>
<dbReference type="InterPro" id="IPR003114">
    <property type="entry name" value="Phox_assoc"/>
</dbReference>
<accession>A0A1Y2M3G6</accession>
<comment type="subcellular location">
    <subcellularLocation>
        <location evidence="1">Cytoplasm</location>
    </subcellularLocation>
</comment>
<organism evidence="5 6">
    <name type="scientific">Epicoccum nigrum</name>
    <name type="common">Soil fungus</name>
    <name type="synonym">Epicoccum purpurascens</name>
    <dbReference type="NCBI Taxonomy" id="105696"/>
    <lineage>
        <taxon>Eukaryota</taxon>
        <taxon>Fungi</taxon>
        <taxon>Dikarya</taxon>
        <taxon>Ascomycota</taxon>
        <taxon>Pezizomycotina</taxon>
        <taxon>Dothideomycetes</taxon>
        <taxon>Pleosporomycetidae</taxon>
        <taxon>Pleosporales</taxon>
        <taxon>Pleosporineae</taxon>
        <taxon>Didymellaceae</taxon>
        <taxon>Epicoccum</taxon>
    </lineage>
</organism>
<sequence>MTESTQHELGPSRLQPPTQQPPTTSGSVGASAPNLARASGGKRTLEPQKVEADTASDKATAAFIRRTLCSQDVLLGNGEKGGTTPRSIDELLPPLTSSNEVDLQLYGIIAVIIKEFVQTWYSKITPDHEFVNDVVQVIAHCTRSLEQRLRKVDIEGLLLDEIPGLLEEHLIAFRLAKRQALSPQSLVSDPRLIYHTLYPHPALSPVPTDAVPSTYVEQRESESAWRQLIIQGVLAVLLPTDDLKNGCLRSLVAEIFAEMILGNGISGKACEGWLLWEAIGRIADILQTDPVHDEASASDEEAAVEELSRLERFGLLPSHAQEQDGSMSLPIAGRSRHSSATMSVSGLFWMVIQYTFLAYTALRAVILTLATASSLPPRSVTSEPALTEEEHESQPAKGESQASTQLPPVKQPIVSMRVWSCAARFVELDMRMPWLTAFISMMHHGVLFGPGRVGDTDGVLDR</sequence>
<dbReference type="OMA" id="YRIFGMA"/>
<dbReference type="STRING" id="105696.A0A1Y2M3G6"/>
<dbReference type="EMBL" id="KZ107841">
    <property type="protein sequence ID" value="OSS50665.1"/>
    <property type="molecule type" value="Genomic_DNA"/>
</dbReference>
<dbReference type="SMART" id="SM00313">
    <property type="entry name" value="PXA"/>
    <property type="match status" value="1"/>
</dbReference>
<feature type="region of interest" description="Disordered" evidence="3">
    <location>
        <begin position="376"/>
        <end position="407"/>
    </location>
</feature>
<feature type="compositionally biased region" description="Low complexity" evidence="3">
    <location>
        <begin position="15"/>
        <end position="24"/>
    </location>
</feature>
<dbReference type="GO" id="GO:0005769">
    <property type="term" value="C:early endosome"/>
    <property type="evidence" value="ECO:0007669"/>
    <property type="project" value="TreeGrafter"/>
</dbReference>